<evidence type="ECO:0000313" key="2">
    <source>
        <dbReference type="Proteomes" id="UP001154282"/>
    </source>
</evidence>
<organism evidence="1 2">
    <name type="scientific">Linum tenue</name>
    <dbReference type="NCBI Taxonomy" id="586396"/>
    <lineage>
        <taxon>Eukaryota</taxon>
        <taxon>Viridiplantae</taxon>
        <taxon>Streptophyta</taxon>
        <taxon>Embryophyta</taxon>
        <taxon>Tracheophyta</taxon>
        <taxon>Spermatophyta</taxon>
        <taxon>Magnoliopsida</taxon>
        <taxon>eudicotyledons</taxon>
        <taxon>Gunneridae</taxon>
        <taxon>Pentapetalae</taxon>
        <taxon>rosids</taxon>
        <taxon>fabids</taxon>
        <taxon>Malpighiales</taxon>
        <taxon>Linaceae</taxon>
        <taxon>Linum</taxon>
    </lineage>
</organism>
<proteinExistence type="predicted"/>
<dbReference type="EMBL" id="CAMGYJ010000008">
    <property type="protein sequence ID" value="CAI0465198.1"/>
    <property type="molecule type" value="Genomic_DNA"/>
</dbReference>
<evidence type="ECO:0000313" key="1">
    <source>
        <dbReference type="EMBL" id="CAI0465198.1"/>
    </source>
</evidence>
<reference evidence="1" key="1">
    <citation type="submission" date="2022-08" db="EMBL/GenBank/DDBJ databases">
        <authorList>
            <person name="Gutierrez-Valencia J."/>
        </authorList>
    </citation>
    <scope>NUCLEOTIDE SEQUENCE</scope>
</reference>
<accession>A0AAV0P2Y7</accession>
<dbReference type="Proteomes" id="UP001154282">
    <property type="component" value="Unassembled WGS sequence"/>
</dbReference>
<sequence length="85" mass="9475">MLAGINQKIGDLDVTVYEFATLEGNNPAQNLTSVQRMSHVSDVSPLKGSVIHELEQDLDLIVVVIHFVTTLGWLMSQRILIFLQI</sequence>
<keyword evidence="2" id="KW-1185">Reference proteome</keyword>
<name>A0AAV0P2Y7_9ROSI</name>
<protein>
    <submittedName>
        <fullName evidence="1">Uncharacterized protein</fullName>
    </submittedName>
</protein>
<dbReference type="AlphaFoldDB" id="A0AAV0P2Y7"/>
<comment type="caution">
    <text evidence="1">The sequence shown here is derived from an EMBL/GenBank/DDBJ whole genome shotgun (WGS) entry which is preliminary data.</text>
</comment>
<gene>
    <name evidence="1" type="ORF">LITE_LOCUS36503</name>
</gene>